<dbReference type="InterPro" id="IPR003838">
    <property type="entry name" value="ABC3_permease_C"/>
</dbReference>
<feature type="transmembrane region" description="Helical" evidence="6">
    <location>
        <begin position="17"/>
        <end position="40"/>
    </location>
</feature>
<protein>
    <submittedName>
        <fullName evidence="8">FtsX-like permease family protein</fullName>
    </submittedName>
</protein>
<evidence type="ECO:0000256" key="1">
    <source>
        <dbReference type="ARBA" id="ARBA00004651"/>
    </source>
</evidence>
<keyword evidence="9" id="KW-1185">Reference proteome</keyword>
<evidence type="ECO:0000313" key="8">
    <source>
        <dbReference type="EMBL" id="TCJ31161.1"/>
    </source>
</evidence>
<reference evidence="8 9" key="1">
    <citation type="submission" date="2019-03" db="EMBL/GenBank/DDBJ databases">
        <authorList>
            <person name="Kim M.K.M."/>
        </authorList>
    </citation>
    <scope>NUCLEOTIDE SEQUENCE [LARGE SCALE GENOMIC DNA]</scope>
    <source>
        <strain evidence="8 9">18JY15-6</strain>
    </source>
</reference>
<keyword evidence="4 6" id="KW-1133">Transmembrane helix</keyword>
<proteinExistence type="predicted"/>
<feature type="transmembrane region" description="Helical" evidence="6">
    <location>
        <begin position="240"/>
        <end position="261"/>
    </location>
</feature>
<keyword evidence="3 6" id="KW-0812">Transmembrane</keyword>
<evidence type="ECO:0000256" key="4">
    <source>
        <dbReference type="ARBA" id="ARBA00022989"/>
    </source>
</evidence>
<evidence type="ECO:0000259" key="7">
    <source>
        <dbReference type="Pfam" id="PF02687"/>
    </source>
</evidence>
<feature type="transmembrane region" description="Helical" evidence="6">
    <location>
        <begin position="411"/>
        <end position="437"/>
    </location>
</feature>
<accession>A0A4R1CJB5</accession>
<dbReference type="Pfam" id="PF02687">
    <property type="entry name" value="FtsX"/>
    <property type="match status" value="1"/>
</dbReference>
<sequence length="454" mass="46084">MIGLGWRLALAAGQGRAMLLAGCTAIVCGLLLVTQTIAMLPQYPDESLYSVVADAGTRGGFAFGAAMLSVPALLLLFQAVRLGTSARERRLAALRLAGATPGEVRRIGAVEVGVPAAVGAVAGIGVFLLLRLFFGGVSMRGCCEEGVTFYSAGVRFVPTSVTPAWWQFALTVVLVAGLGVVVGLAADRRVVVSPLGLTRRHDPRPPRPWGVVLLLGGVMAGAAMLVFWRDSDVVDVAAPLVAIVLLVGGLVSLAPWTAYVIGRRVARRARTGPVLLAARRLASDPRPAGRAAAAVGGIGLVAGGSAAMVAGILDDVQPEDRGYYLGAIGLVGVALLISLVAVVGSLAVHSVESLLDGKRSVASLAALGGSSELVARAQRAEIGLVAVPMGVGGTLLGAVLLGAALAGITLLWLLATVAAVLVMAALVWAAIGLALLLTGPWLRAATDPGNLRTA</sequence>
<evidence type="ECO:0000256" key="2">
    <source>
        <dbReference type="ARBA" id="ARBA00022475"/>
    </source>
</evidence>
<feature type="transmembrane region" description="Helical" evidence="6">
    <location>
        <begin position="207"/>
        <end position="228"/>
    </location>
</feature>
<keyword evidence="5 6" id="KW-0472">Membrane</keyword>
<dbReference type="Proteomes" id="UP000295453">
    <property type="component" value="Unassembled WGS sequence"/>
</dbReference>
<dbReference type="EMBL" id="SJZJ01000001">
    <property type="protein sequence ID" value="TCJ31161.1"/>
    <property type="molecule type" value="Genomic_DNA"/>
</dbReference>
<dbReference type="OrthoDB" id="3772312at2"/>
<feature type="transmembrane region" description="Helical" evidence="6">
    <location>
        <begin position="112"/>
        <end position="134"/>
    </location>
</feature>
<evidence type="ECO:0000313" key="9">
    <source>
        <dbReference type="Proteomes" id="UP000295453"/>
    </source>
</evidence>
<evidence type="ECO:0000256" key="5">
    <source>
        <dbReference type="ARBA" id="ARBA00023136"/>
    </source>
</evidence>
<feature type="transmembrane region" description="Helical" evidence="6">
    <location>
        <begin position="382"/>
        <end position="405"/>
    </location>
</feature>
<comment type="caution">
    <text evidence="8">The sequence shown here is derived from an EMBL/GenBank/DDBJ whole genome shotgun (WGS) entry which is preliminary data.</text>
</comment>
<keyword evidence="2" id="KW-1003">Cell membrane</keyword>
<dbReference type="GO" id="GO:0005886">
    <property type="term" value="C:plasma membrane"/>
    <property type="evidence" value="ECO:0007669"/>
    <property type="project" value="UniProtKB-SubCell"/>
</dbReference>
<evidence type="ECO:0000256" key="6">
    <source>
        <dbReference type="SAM" id="Phobius"/>
    </source>
</evidence>
<dbReference type="RefSeq" id="WP_131581024.1">
    <property type="nucleotide sequence ID" value="NZ_SJZJ01000001.1"/>
</dbReference>
<feature type="domain" description="ABC3 transporter permease C-terminal" evidence="7">
    <location>
        <begin position="65"/>
        <end position="186"/>
    </location>
</feature>
<name>A0A4R1CJB5_9ACTN</name>
<feature type="transmembrane region" description="Helical" evidence="6">
    <location>
        <begin position="291"/>
        <end position="312"/>
    </location>
</feature>
<feature type="transmembrane region" description="Helical" evidence="6">
    <location>
        <begin position="164"/>
        <end position="186"/>
    </location>
</feature>
<organism evidence="8 9">
    <name type="scientific">Nocardioides jejuensis</name>
    <dbReference type="NCBI Taxonomy" id="2502782"/>
    <lineage>
        <taxon>Bacteria</taxon>
        <taxon>Bacillati</taxon>
        <taxon>Actinomycetota</taxon>
        <taxon>Actinomycetes</taxon>
        <taxon>Propionibacteriales</taxon>
        <taxon>Nocardioidaceae</taxon>
        <taxon>Nocardioides</taxon>
    </lineage>
</organism>
<evidence type="ECO:0000256" key="3">
    <source>
        <dbReference type="ARBA" id="ARBA00022692"/>
    </source>
</evidence>
<comment type="subcellular location">
    <subcellularLocation>
        <location evidence="1">Cell membrane</location>
        <topology evidence="1">Multi-pass membrane protein</topology>
    </subcellularLocation>
</comment>
<feature type="transmembrane region" description="Helical" evidence="6">
    <location>
        <begin position="60"/>
        <end position="80"/>
    </location>
</feature>
<dbReference type="AlphaFoldDB" id="A0A4R1CJB5"/>
<feature type="transmembrane region" description="Helical" evidence="6">
    <location>
        <begin position="324"/>
        <end position="348"/>
    </location>
</feature>
<gene>
    <name evidence="8" type="ORF">EPD65_00905</name>
</gene>